<dbReference type="AlphaFoldDB" id="A0A0M0BRW8"/>
<dbReference type="Gene3D" id="1.10.287.1080">
    <property type="entry name" value="MazG-like"/>
    <property type="match status" value="1"/>
</dbReference>
<accession>A0A0M0BRW8</accession>
<organism evidence="1 2">
    <name type="scientific">miscellaneous Crenarchaeota group-1 archaeon SG8-32-3</name>
    <dbReference type="NCBI Taxonomy" id="1685125"/>
    <lineage>
        <taxon>Archaea</taxon>
        <taxon>Candidatus Bathyarchaeota</taxon>
        <taxon>MCG-1</taxon>
    </lineage>
</organism>
<proteinExistence type="predicted"/>
<sequence length="102" mass="11883">MHLEDMKKEIESLVLEKGFYNKREDIPKKLLFAFIELGEASDAWKKGAAEEKIAEEIIDVIFYLLDASRLACPSVNMDETFKKKLSKNRSRPYQYGEGHRNK</sequence>
<name>A0A0M0BRW8_9ARCH</name>
<evidence type="ECO:0000313" key="2">
    <source>
        <dbReference type="Proteomes" id="UP000054016"/>
    </source>
</evidence>
<reference evidence="2" key="1">
    <citation type="submission" date="2015-06" db="EMBL/GenBank/DDBJ databases">
        <title>New insights into the roles of widespread benthic archaea in carbon and nitrogen cycling.</title>
        <authorList>
            <person name="Lazar C.S."/>
            <person name="Baker B.J."/>
            <person name="Seitz K.W."/>
            <person name="Hyde A.S."/>
            <person name="Dick G.J."/>
            <person name="Hinrichs K.-U."/>
            <person name="Teske A.P."/>
        </authorList>
    </citation>
    <scope>NUCLEOTIDE SEQUENCE [LARGE SCALE GENOMIC DNA]</scope>
</reference>
<evidence type="ECO:0000313" key="1">
    <source>
        <dbReference type="EMBL" id="KON31342.1"/>
    </source>
</evidence>
<dbReference type="Proteomes" id="UP000054016">
    <property type="component" value="Unassembled WGS sequence"/>
</dbReference>
<evidence type="ECO:0008006" key="3">
    <source>
        <dbReference type="Google" id="ProtNLM"/>
    </source>
</evidence>
<protein>
    <recommendedName>
        <fullName evidence="3">NTP pyrophosphohydrolase MazG putative catalytic core domain-containing protein</fullName>
    </recommendedName>
</protein>
<comment type="caution">
    <text evidence="1">The sequence shown here is derived from an EMBL/GenBank/DDBJ whole genome shotgun (WGS) entry which is preliminary data.</text>
</comment>
<dbReference type="EMBL" id="LFWV01000037">
    <property type="protein sequence ID" value="KON31342.1"/>
    <property type="molecule type" value="Genomic_DNA"/>
</dbReference>
<dbReference type="SUPFAM" id="SSF101386">
    <property type="entry name" value="all-alpha NTP pyrophosphatases"/>
    <property type="match status" value="1"/>
</dbReference>
<gene>
    <name evidence="1" type="ORF">AC478_02940</name>
</gene>